<protein>
    <submittedName>
        <fullName evidence="3">Diguanylate cyclase (GGDEF) domain-containing protein</fullName>
    </submittedName>
</protein>
<dbReference type="RefSeq" id="WP_078786166.1">
    <property type="nucleotide sequence ID" value="NZ_FMTO01000003.1"/>
</dbReference>
<dbReference type="Pfam" id="PF00990">
    <property type="entry name" value="GGDEF"/>
    <property type="match status" value="1"/>
</dbReference>
<keyword evidence="4" id="KW-1185">Reference proteome</keyword>
<feature type="transmembrane region" description="Helical" evidence="1">
    <location>
        <begin position="70"/>
        <end position="90"/>
    </location>
</feature>
<evidence type="ECO:0000313" key="3">
    <source>
        <dbReference type="EMBL" id="SJZ44319.1"/>
    </source>
</evidence>
<dbReference type="GO" id="GO:0052621">
    <property type="term" value="F:diguanylate cyclase activity"/>
    <property type="evidence" value="ECO:0007669"/>
    <property type="project" value="TreeGrafter"/>
</dbReference>
<evidence type="ECO:0000256" key="1">
    <source>
        <dbReference type="SAM" id="Phobius"/>
    </source>
</evidence>
<proteinExistence type="predicted"/>
<dbReference type="InterPro" id="IPR000160">
    <property type="entry name" value="GGDEF_dom"/>
</dbReference>
<feature type="domain" description="GGDEF" evidence="2">
    <location>
        <begin position="255"/>
        <end position="391"/>
    </location>
</feature>
<accession>A0A1T4KPH8</accession>
<dbReference type="SMART" id="SM00267">
    <property type="entry name" value="GGDEF"/>
    <property type="match status" value="1"/>
</dbReference>
<feature type="transmembrane region" description="Helical" evidence="1">
    <location>
        <begin position="180"/>
        <end position="197"/>
    </location>
</feature>
<sequence length="391" mass="45039">MSDYFLYYSTINVVGAITFGIMFLHDKFSIDRQEKQLKYDHALLAYISYFLIDAIWVGMDSRLFPFNETFVIAIDLALFIAMTAITYMWLRFVMAYEQVGNRNKLSMRIKLIMPLICSTIILIITYIIDPALFIDEDYKTTGIYDIFLVCIPCLYIAAVIVYTMRMAVKESSRSERQKHMFIGLFPIMVVAGGLIQMLLIPRLPIYCFSSTILMIIFYIQSMEARISTDPLTLLCNRGQLERYISQENNLRIEGRKNYVLMIDVNDFKIINDTYGHAEGDSALVIVSRSLIRGVEKMGIPTFIGRYGGDEFIMITHPYSFEDVKMMIAIIREEIRNSCRVLSKPYLISIGVGCDELLDPPDTFVQCQERADEKLYDDKKHLKDTGKSTKIG</sequence>
<organism evidence="3 4">
    <name type="scientific">Eubacterium ruminantium</name>
    <dbReference type="NCBI Taxonomy" id="42322"/>
    <lineage>
        <taxon>Bacteria</taxon>
        <taxon>Bacillati</taxon>
        <taxon>Bacillota</taxon>
        <taxon>Clostridia</taxon>
        <taxon>Eubacteriales</taxon>
        <taxon>Eubacteriaceae</taxon>
        <taxon>Eubacterium</taxon>
    </lineage>
</organism>
<evidence type="ECO:0000313" key="4">
    <source>
        <dbReference type="Proteomes" id="UP000189857"/>
    </source>
</evidence>
<keyword evidence="1" id="KW-0812">Transmembrane</keyword>
<dbReference type="PANTHER" id="PTHR45138">
    <property type="entry name" value="REGULATORY COMPONENTS OF SENSORY TRANSDUCTION SYSTEM"/>
    <property type="match status" value="1"/>
</dbReference>
<dbReference type="InterPro" id="IPR043128">
    <property type="entry name" value="Rev_trsase/Diguanyl_cyclase"/>
</dbReference>
<reference evidence="3 4" key="1">
    <citation type="submission" date="2017-02" db="EMBL/GenBank/DDBJ databases">
        <authorList>
            <person name="Peterson S.W."/>
        </authorList>
    </citation>
    <scope>NUCLEOTIDE SEQUENCE [LARGE SCALE GENOMIC DNA]</scope>
    <source>
        <strain evidence="3 4">ATCC 17233</strain>
    </source>
</reference>
<keyword evidence="1" id="KW-1133">Transmembrane helix</keyword>
<feature type="transmembrane region" description="Helical" evidence="1">
    <location>
        <begin position="6"/>
        <end position="25"/>
    </location>
</feature>
<dbReference type="PROSITE" id="PS50887">
    <property type="entry name" value="GGDEF"/>
    <property type="match status" value="1"/>
</dbReference>
<dbReference type="Gene3D" id="3.30.70.270">
    <property type="match status" value="1"/>
</dbReference>
<dbReference type="GO" id="GO:1902201">
    <property type="term" value="P:negative regulation of bacterial-type flagellum-dependent cell motility"/>
    <property type="evidence" value="ECO:0007669"/>
    <property type="project" value="TreeGrafter"/>
</dbReference>
<name>A0A1T4KPH8_9FIRM</name>
<evidence type="ECO:0000259" key="2">
    <source>
        <dbReference type="PROSITE" id="PS50887"/>
    </source>
</evidence>
<feature type="transmembrane region" description="Helical" evidence="1">
    <location>
        <begin position="146"/>
        <end position="168"/>
    </location>
</feature>
<dbReference type="InterPro" id="IPR029787">
    <property type="entry name" value="Nucleotide_cyclase"/>
</dbReference>
<dbReference type="InterPro" id="IPR050469">
    <property type="entry name" value="Diguanylate_Cyclase"/>
</dbReference>
<feature type="transmembrane region" description="Helical" evidence="1">
    <location>
        <begin position="37"/>
        <end position="58"/>
    </location>
</feature>
<dbReference type="CDD" id="cd01949">
    <property type="entry name" value="GGDEF"/>
    <property type="match status" value="1"/>
</dbReference>
<dbReference type="OrthoDB" id="9804955at2"/>
<gene>
    <name evidence="3" type="ORF">SAMN02745110_00501</name>
</gene>
<dbReference type="SUPFAM" id="SSF55073">
    <property type="entry name" value="Nucleotide cyclase"/>
    <property type="match status" value="1"/>
</dbReference>
<dbReference type="AlphaFoldDB" id="A0A1T4KPH8"/>
<keyword evidence="1" id="KW-0472">Membrane</keyword>
<feature type="transmembrane region" description="Helical" evidence="1">
    <location>
        <begin position="111"/>
        <end position="134"/>
    </location>
</feature>
<dbReference type="GO" id="GO:0043709">
    <property type="term" value="P:cell adhesion involved in single-species biofilm formation"/>
    <property type="evidence" value="ECO:0007669"/>
    <property type="project" value="TreeGrafter"/>
</dbReference>
<dbReference type="PANTHER" id="PTHR45138:SF9">
    <property type="entry name" value="DIGUANYLATE CYCLASE DGCM-RELATED"/>
    <property type="match status" value="1"/>
</dbReference>
<dbReference type="GO" id="GO:0005886">
    <property type="term" value="C:plasma membrane"/>
    <property type="evidence" value="ECO:0007669"/>
    <property type="project" value="TreeGrafter"/>
</dbReference>
<dbReference type="Proteomes" id="UP000189857">
    <property type="component" value="Unassembled WGS sequence"/>
</dbReference>
<dbReference type="EMBL" id="FUXA01000004">
    <property type="protein sequence ID" value="SJZ44319.1"/>
    <property type="molecule type" value="Genomic_DNA"/>
</dbReference>
<dbReference type="NCBIfam" id="TIGR00254">
    <property type="entry name" value="GGDEF"/>
    <property type="match status" value="1"/>
</dbReference>